<feature type="transmembrane region" description="Helical" evidence="2">
    <location>
        <begin position="128"/>
        <end position="148"/>
    </location>
</feature>
<feature type="compositionally biased region" description="Low complexity" evidence="1">
    <location>
        <begin position="214"/>
        <end position="236"/>
    </location>
</feature>
<dbReference type="Gene3D" id="1.10.10.1320">
    <property type="entry name" value="Anti-sigma factor, zinc-finger domain"/>
    <property type="match status" value="1"/>
</dbReference>
<keyword evidence="2" id="KW-0812">Transmembrane</keyword>
<dbReference type="HOGENOM" id="CLU_078474_0_0_0"/>
<sequence length="283" mass="31054">MSRLTCTQCESMMLDAADGLLLPDDDAHFQLHLADCASCTTAYADIKRGGAWMEMLKDDPPEPPAGLVDRILAQTSGNPQVMLALMAETAHAGSIFGHSQGAKVLPFRVPEPRTPWARMVHTAIQPRFAMTAAMAFFSIALTMNLAGVRLSALRASDLKPANVRKSFWAVNSQVVRYYDNLRVVYELESRVREMQRDSDNDAAPRSGIMSTPSNTTQPGEETQPQGQPKQQPNGQPRSSSPRLHREGPLNLSIPDGNRTRLEHVHSNQNKMIAAQIRGEGAQA</sequence>
<dbReference type="RefSeq" id="WP_014784727.1">
    <property type="nucleotide sequence ID" value="NC_018014.1"/>
</dbReference>
<keyword evidence="4" id="KW-1185">Reference proteome</keyword>
<proteinExistence type="predicted"/>
<gene>
    <name evidence="3" type="ordered locus">Terro_0831</name>
</gene>
<evidence type="ECO:0000256" key="1">
    <source>
        <dbReference type="SAM" id="MobiDB-lite"/>
    </source>
</evidence>
<organism evidence="3 4">
    <name type="scientific">Terriglobus roseus (strain DSM 18391 / NRRL B-41598 / KBS 63)</name>
    <dbReference type="NCBI Taxonomy" id="926566"/>
    <lineage>
        <taxon>Bacteria</taxon>
        <taxon>Pseudomonadati</taxon>
        <taxon>Acidobacteriota</taxon>
        <taxon>Terriglobia</taxon>
        <taxon>Terriglobales</taxon>
        <taxon>Acidobacteriaceae</taxon>
        <taxon>Terriglobus</taxon>
    </lineage>
</organism>
<dbReference type="OrthoDB" id="115182at2"/>
<dbReference type="AlphaFoldDB" id="I3ZD40"/>
<evidence type="ECO:0000313" key="3">
    <source>
        <dbReference type="EMBL" id="AFL87158.1"/>
    </source>
</evidence>
<protein>
    <recommendedName>
        <fullName evidence="5">Zinc-finger</fullName>
    </recommendedName>
</protein>
<dbReference type="KEGG" id="trs:Terro_0831"/>
<keyword evidence="2" id="KW-0472">Membrane</keyword>
<dbReference type="STRING" id="926566.Terro_0831"/>
<reference evidence="3 4" key="1">
    <citation type="submission" date="2012-06" db="EMBL/GenBank/DDBJ databases">
        <title>Complete genome of Terriglobus roseus DSM 18391.</title>
        <authorList>
            <consortium name="US DOE Joint Genome Institute (JGI-PGF)"/>
            <person name="Lucas S."/>
            <person name="Copeland A."/>
            <person name="Lapidus A."/>
            <person name="Glavina del Rio T."/>
            <person name="Dalin E."/>
            <person name="Tice H."/>
            <person name="Bruce D."/>
            <person name="Goodwin L."/>
            <person name="Pitluck S."/>
            <person name="Peters L."/>
            <person name="Mikhailova N."/>
            <person name="Munk A.C.C."/>
            <person name="Kyrpides N."/>
            <person name="Mavromatis K."/>
            <person name="Ivanova N."/>
            <person name="Brettin T."/>
            <person name="Detter J.C."/>
            <person name="Han C."/>
            <person name="Larimer F."/>
            <person name="Land M."/>
            <person name="Hauser L."/>
            <person name="Markowitz V."/>
            <person name="Cheng J.-F."/>
            <person name="Hugenholtz P."/>
            <person name="Woyke T."/>
            <person name="Wu D."/>
            <person name="Brambilla E."/>
            <person name="Klenk H.-P."/>
            <person name="Eisen J.A."/>
        </authorList>
    </citation>
    <scope>NUCLEOTIDE SEQUENCE [LARGE SCALE GENOMIC DNA]</scope>
    <source>
        <strain evidence="4">DSM 18391 / NRRL B-41598 / KBS 63</strain>
    </source>
</reference>
<dbReference type="EMBL" id="CP003379">
    <property type="protein sequence ID" value="AFL87158.1"/>
    <property type="molecule type" value="Genomic_DNA"/>
</dbReference>
<evidence type="ECO:0000313" key="4">
    <source>
        <dbReference type="Proteomes" id="UP000006056"/>
    </source>
</evidence>
<keyword evidence="2" id="KW-1133">Transmembrane helix</keyword>
<name>I3ZD40_TERRK</name>
<evidence type="ECO:0008006" key="5">
    <source>
        <dbReference type="Google" id="ProtNLM"/>
    </source>
</evidence>
<evidence type="ECO:0000256" key="2">
    <source>
        <dbReference type="SAM" id="Phobius"/>
    </source>
</evidence>
<feature type="region of interest" description="Disordered" evidence="1">
    <location>
        <begin position="191"/>
        <end position="283"/>
    </location>
</feature>
<accession>I3ZD40</accession>
<dbReference type="Proteomes" id="UP000006056">
    <property type="component" value="Chromosome"/>
</dbReference>
<dbReference type="InterPro" id="IPR041916">
    <property type="entry name" value="Anti_sigma_zinc_sf"/>
</dbReference>
<dbReference type="eggNOG" id="COG5662">
    <property type="taxonomic scope" value="Bacteria"/>
</dbReference>